<name>A0A1C6ZWD2_BACTU</name>
<sequence>MFYNRVITMALPSLNAISYLEVYQLDQRYLDKVLTLSQEFQKSLNIEDFSFDFQKAIEITDYYDNTFVTNSINHTIKKEGVSVGKMIDTIYFTINNLLELSEHNNIFRSRVLNTITNAFLNLSHQENESYFFYYQQDNNQTSYRYHIFLAIQENNENLFLKIVPISIDVTINANVEEIKSLKTHDIKDFTVNVKAINLVFYDIDNPNLLKDFNRS</sequence>
<dbReference type="InterPro" id="IPR001615">
    <property type="entry name" value="Endotoxin_CytB"/>
</dbReference>
<evidence type="ECO:0000256" key="2">
    <source>
        <dbReference type="ARBA" id="ARBA00022656"/>
    </source>
</evidence>
<keyword evidence="3" id="KW-0749">Sporulation</keyword>
<accession>A0A1C6ZWD2</accession>
<dbReference type="AlphaFoldDB" id="A0A1C6ZWD2"/>
<dbReference type="Gene3D" id="3.40.198.10">
    <property type="entry name" value="Delta-endotoxin CytB-like"/>
    <property type="match status" value="1"/>
</dbReference>
<dbReference type="RefSeq" id="WP_098519314.1">
    <property type="nucleotide sequence ID" value="NZ_CP094625.1"/>
</dbReference>
<dbReference type="GO" id="GO:0005576">
    <property type="term" value="C:extracellular region"/>
    <property type="evidence" value="ECO:0007669"/>
    <property type="project" value="InterPro"/>
</dbReference>
<dbReference type="InterPro" id="IPR035918">
    <property type="entry name" value="CytB_endotoxin-like_sf"/>
</dbReference>
<evidence type="ECO:0000256" key="1">
    <source>
        <dbReference type="ARBA" id="ARBA00009676"/>
    </source>
</evidence>
<keyword evidence="2" id="KW-0800">Toxin</keyword>
<evidence type="ECO:0000313" key="5">
    <source>
        <dbReference type="EMBL" id="AJW76685.1"/>
    </source>
</evidence>
<keyword evidence="4" id="KW-0843">Virulence</keyword>
<proteinExistence type="inferred from homology"/>
<dbReference type="GO" id="GO:0030435">
    <property type="term" value="P:sporulation resulting in formation of a cellular spore"/>
    <property type="evidence" value="ECO:0007669"/>
    <property type="project" value="UniProtKB-KW"/>
</dbReference>
<comment type="similarity">
    <text evidence="1">Belongs to the cyt1/cyt2 endotoxin family.</text>
</comment>
<dbReference type="EMBL" id="KM053255">
    <property type="protein sequence ID" value="AJW76685.1"/>
    <property type="molecule type" value="Genomic_DNA"/>
</dbReference>
<dbReference type="GO" id="GO:0090729">
    <property type="term" value="F:toxin activity"/>
    <property type="evidence" value="ECO:0007669"/>
    <property type="project" value="UniProtKB-KW"/>
</dbReference>
<dbReference type="SUPFAM" id="SSF55676">
    <property type="entry name" value="CytB endotoxin-like"/>
    <property type="match status" value="1"/>
</dbReference>
<dbReference type="Pfam" id="PF01338">
    <property type="entry name" value="Bac_thur_toxin"/>
    <property type="match status" value="1"/>
</dbReference>
<reference evidence="5" key="1">
    <citation type="submission" date="2014-06" db="EMBL/GenBank/DDBJ databases">
        <title>Isolation of cry gene from Bacillus thuringiensis.</title>
        <authorList>
            <person name="Punwar B.S."/>
            <person name="Kaur S."/>
            <person name="Gaikwad K."/>
            <person name="Narula R.K."/>
        </authorList>
    </citation>
    <scope>NUCLEOTIDE SEQUENCE</scope>
    <source>
        <strain evidence="5">SK1015</strain>
    </source>
</reference>
<evidence type="ECO:0000256" key="3">
    <source>
        <dbReference type="ARBA" id="ARBA00022969"/>
    </source>
</evidence>
<evidence type="ECO:0000256" key="4">
    <source>
        <dbReference type="ARBA" id="ARBA00023026"/>
    </source>
</evidence>
<organism evidence="5">
    <name type="scientific">Bacillus thuringiensis</name>
    <dbReference type="NCBI Taxonomy" id="1428"/>
    <lineage>
        <taxon>Bacteria</taxon>
        <taxon>Bacillati</taxon>
        <taxon>Bacillota</taxon>
        <taxon>Bacilli</taxon>
        <taxon>Bacillales</taxon>
        <taxon>Bacillaceae</taxon>
        <taxon>Bacillus</taxon>
        <taxon>Bacillus cereus group</taxon>
    </lineage>
</organism>
<protein>
    <submittedName>
        <fullName evidence="5">Insecticidal crystal protein 4</fullName>
    </submittedName>
</protein>